<evidence type="ECO:0000313" key="3">
    <source>
        <dbReference type="Proteomes" id="UP001165085"/>
    </source>
</evidence>
<accession>A0A9W7ATX1</accession>
<comment type="caution">
    <text evidence="2">The sequence shown here is derived from an EMBL/GenBank/DDBJ whole genome shotgun (WGS) entry which is preliminary data.</text>
</comment>
<organism evidence="2 3">
    <name type="scientific">Triparma strigata</name>
    <dbReference type="NCBI Taxonomy" id="1606541"/>
    <lineage>
        <taxon>Eukaryota</taxon>
        <taxon>Sar</taxon>
        <taxon>Stramenopiles</taxon>
        <taxon>Ochrophyta</taxon>
        <taxon>Bolidophyceae</taxon>
        <taxon>Parmales</taxon>
        <taxon>Triparmaceae</taxon>
        <taxon>Triparma</taxon>
    </lineage>
</organism>
<dbReference type="OrthoDB" id="424986at2759"/>
<feature type="chain" id="PRO_5040995711" evidence="1">
    <location>
        <begin position="19"/>
        <end position="135"/>
    </location>
</feature>
<reference evidence="3" key="1">
    <citation type="journal article" date="2023" name="Commun. Biol.">
        <title>Genome analysis of Parmales, the sister group of diatoms, reveals the evolutionary specialization of diatoms from phago-mixotrophs to photoautotrophs.</title>
        <authorList>
            <person name="Ban H."/>
            <person name="Sato S."/>
            <person name="Yoshikawa S."/>
            <person name="Yamada K."/>
            <person name="Nakamura Y."/>
            <person name="Ichinomiya M."/>
            <person name="Sato N."/>
            <person name="Blanc-Mathieu R."/>
            <person name="Endo H."/>
            <person name="Kuwata A."/>
            <person name="Ogata H."/>
        </authorList>
    </citation>
    <scope>NUCLEOTIDE SEQUENCE [LARGE SCALE GENOMIC DNA]</scope>
    <source>
        <strain evidence="3">NIES 3701</strain>
    </source>
</reference>
<evidence type="ECO:0000256" key="1">
    <source>
        <dbReference type="SAM" id="SignalP"/>
    </source>
</evidence>
<proteinExistence type="predicted"/>
<name>A0A9W7ATX1_9STRA</name>
<evidence type="ECO:0000313" key="2">
    <source>
        <dbReference type="EMBL" id="GMH75023.1"/>
    </source>
</evidence>
<protein>
    <submittedName>
        <fullName evidence="2">Uncharacterized protein</fullName>
    </submittedName>
</protein>
<keyword evidence="1" id="KW-0732">Signal</keyword>
<sequence length="135" mass="14167">MRCLSIFLLLIGLHGSSGYSISLSRSSFVKRGLASVSLVLVPELAGAEPGKLEGVYSDPNHPKGYRSITTSASKLTIEGSDTSKTSKTWELTGSLGEGDAIVIDFSPKGGPKNLPGKFVGDGIVFPDGNKWPKVS</sequence>
<feature type="signal peptide" evidence="1">
    <location>
        <begin position="1"/>
        <end position="18"/>
    </location>
</feature>
<dbReference type="AlphaFoldDB" id="A0A9W7ATX1"/>
<dbReference type="EMBL" id="BRXY01000184">
    <property type="protein sequence ID" value="GMH75023.1"/>
    <property type="molecule type" value="Genomic_DNA"/>
</dbReference>
<keyword evidence="3" id="KW-1185">Reference proteome</keyword>
<gene>
    <name evidence="2" type="ORF">TrST_g8507</name>
</gene>
<dbReference type="Proteomes" id="UP001165085">
    <property type="component" value="Unassembled WGS sequence"/>
</dbReference>